<dbReference type="Pfam" id="PF01272">
    <property type="entry name" value="GreA_GreB"/>
    <property type="match status" value="1"/>
</dbReference>
<dbReference type="GO" id="GO:0003746">
    <property type="term" value="F:translation elongation factor activity"/>
    <property type="evidence" value="ECO:0007669"/>
    <property type="project" value="UniProtKB-KW"/>
</dbReference>
<dbReference type="NCBIfam" id="TIGR01462">
    <property type="entry name" value="greA"/>
    <property type="match status" value="1"/>
</dbReference>
<dbReference type="InterPro" id="IPR023459">
    <property type="entry name" value="Tscrpt_elong_fac_GreA/B_fam"/>
</dbReference>
<keyword evidence="12" id="KW-0251">Elongation factor</keyword>
<dbReference type="InterPro" id="IPR022691">
    <property type="entry name" value="Tscrpt_elong_fac_GreA/B_N"/>
</dbReference>
<evidence type="ECO:0000256" key="1">
    <source>
        <dbReference type="ARBA" id="ARBA00008213"/>
    </source>
</evidence>
<dbReference type="InterPro" id="IPR028624">
    <property type="entry name" value="Tscrpt_elong_fac_GreA/B"/>
</dbReference>
<dbReference type="InterPro" id="IPR006359">
    <property type="entry name" value="Tscrpt_elong_fac_GreA"/>
</dbReference>
<evidence type="ECO:0000256" key="8">
    <source>
        <dbReference type="HAMAP-Rule" id="MF_00105"/>
    </source>
</evidence>
<dbReference type="HAMAP" id="MF_00105">
    <property type="entry name" value="GreA_GreB"/>
    <property type="match status" value="1"/>
</dbReference>
<evidence type="ECO:0000259" key="11">
    <source>
        <dbReference type="Pfam" id="PF03449"/>
    </source>
</evidence>
<dbReference type="InterPro" id="IPR036953">
    <property type="entry name" value="GreA/GreB_C_sf"/>
</dbReference>
<comment type="function">
    <text evidence="6 8 9">Necessary for efficient RNA polymerase transcription elongation past template-encoded arresting sites. The arresting sites in DNA have the property of trapping a certain fraction of elongating RNA polymerases that pass through, resulting in locked ternary complexes. Cleavage of the nascent transcript by cleavage factors such as GreA or GreB allows the resumption of elongation from the new 3'terminus. GreA releases sequences of 2 to 3 nucleotides.</text>
</comment>
<reference evidence="12" key="1">
    <citation type="submission" date="2023-04" db="EMBL/GenBank/DDBJ databases">
        <title>Completed genome of Mycoplasma lagogenitalium type strain 12MS.</title>
        <authorList>
            <person name="Spergser J."/>
        </authorList>
    </citation>
    <scope>NUCLEOTIDE SEQUENCE</scope>
    <source>
        <strain evidence="12">12MS</strain>
    </source>
</reference>
<evidence type="ECO:0000256" key="9">
    <source>
        <dbReference type="RuleBase" id="RU000556"/>
    </source>
</evidence>
<dbReference type="PIRSF" id="PIRSF006092">
    <property type="entry name" value="GreA_GreB"/>
    <property type="match status" value="1"/>
</dbReference>
<dbReference type="PROSITE" id="PS00829">
    <property type="entry name" value="GREAB_1"/>
    <property type="match status" value="1"/>
</dbReference>
<dbReference type="RefSeq" id="WP_280101732.1">
    <property type="nucleotide sequence ID" value="NZ_CP122979.1"/>
</dbReference>
<evidence type="ECO:0000256" key="3">
    <source>
        <dbReference type="ARBA" id="ARBA00023015"/>
    </source>
</evidence>
<feature type="domain" description="Transcription elongation factor GreA/GreB C-terminal" evidence="10">
    <location>
        <begin position="85"/>
        <end position="163"/>
    </location>
</feature>
<dbReference type="InterPro" id="IPR001437">
    <property type="entry name" value="Tscrpt_elong_fac_GreA/B_C"/>
</dbReference>
<accession>A0ABY8LW23</accession>
<protein>
    <recommendedName>
        <fullName evidence="2 8">Transcription elongation factor GreA</fullName>
    </recommendedName>
    <alternativeName>
        <fullName evidence="7 8">Transcript cleavage factor GreA</fullName>
    </alternativeName>
</protein>
<evidence type="ECO:0000313" key="12">
    <source>
        <dbReference type="EMBL" id="WGI36431.1"/>
    </source>
</evidence>
<gene>
    <name evidence="8 12" type="primary">greA</name>
    <name evidence="12" type="ORF">QEG99_03110</name>
</gene>
<organism evidence="12 13">
    <name type="scientific">Mesomycoplasma lagogenitalium</name>
    <dbReference type="NCBI Taxonomy" id="171286"/>
    <lineage>
        <taxon>Bacteria</taxon>
        <taxon>Bacillati</taxon>
        <taxon>Mycoplasmatota</taxon>
        <taxon>Mycoplasmoidales</taxon>
        <taxon>Metamycoplasmataceae</taxon>
        <taxon>Mesomycoplasma</taxon>
    </lineage>
</organism>
<feature type="domain" description="Transcription elongation factor GreA/GreB N-terminal" evidence="11">
    <location>
        <begin position="9"/>
        <end position="79"/>
    </location>
</feature>
<dbReference type="Gene3D" id="3.10.50.30">
    <property type="entry name" value="Transcription elongation factor, GreA/GreB, C-terminal domain"/>
    <property type="match status" value="1"/>
</dbReference>
<dbReference type="SUPFAM" id="SSF46557">
    <property type="entry name" value="GreA transcript cleavage protein, N-terminal domain"/>
    <property type="match status" value="1"/>
</dbReference>
<dbReference type="EMBL" id="CP122979">
    <property type="protein sequence ID" value="WGI36431.1"/>
    <property type="molecule type" value="Genomic_DNA"/>
</dbReference>
<dbReference type="InterPro" id="IPR036805">
    <property type="entry name" value="Tscrpt_elong_fac_GreA/B_N_sf"/>
</dbReference>
<evidence type="ECO:0000256" key="2">
    <source>
        <dbReference type="ARBA" id="ARBA00013729"/>
    </source>
</evidence>
<evidence type="ECO:0000256" key="7">
    <source>
        <dbReference type="ARBA" id="ARBA00030776"/>
    </source>
</evidence>
<proteinExistence type="inferred from homology"/>
<comment type="similarity">
    <text evidence="1 8 9">Belongs to the GreA/GreB family.</text>
</comment>
<evidence type="ECO:0000256" key="4">
    <source>
        <dbReference type="ARBA" id="ARBA00023125"/>
    </source>
</evidence>
<dbReference type="PANTHER" id="PTHR30437:SF4">
    <property type="entry name" value="TRANSCRIPTION ELONGATION FACTOR GREA"/>
    <property type="match status" value="1"/>
</dbReference>
<evidence type="ECO:0000256" key="5">
    <source>
        <dbReference type="ARBA" id="ARBA00023163"/>
    </source>
</evidence>
<dbReference type="PROSITE" id="PS00830">
    <property type="entry name" value="GREAB_2"/>
    <property type="match status" value="1"/>
</dbReference>
<dbReference type="Pfam" id="PF03449">
    <property type="entry name" value="GreA_GreB_N"/>
    <property type="match status" value="1"/>
</dbReference>
<dbReference type="Gene3D" id="1.10.287.180">
    <property type="entry name" value="Transcription elongation factor, GreA/GreB, N-terminal domain"/>
    <property type="match status" value="1"/>
</dbReference>
<dbReference type="PANTHER" id="PTHR30437">
    <property type="entry name" value="TRANSCRIPTION ELONGATION FACTOR GREA"/>
    <property type="match status" value="1"/>
</dbReference>
<keyword evidence="5 8" id="KW-0804">Transcription</keyword>
<dbReference type="Proteomes" id="UP001179842">
    <property type="component" value="Chromosome"/>
</dbReference>
<dbReference type="InterPro" id="IPR018151">
    <property type="entry name" value="TF_GreA/GreB_CS"/>
</dbReference>
<evidence type="ECO:0000256" key="6">
    <source>
        <dbReference type="ARBA" id="ARBA00024916"/>
    </source>
</evidence>
<evidence type="ECO:0000313" key="13">
    <source>
        <dbReference type="Proteomes" id="UP001179842"/>
    </source>
</evidence>
<keyword evidence="3 8" id="KW-0805">Transcription regulation</keyword>
<sequence length="165" mass="18761">MKKKNENEILLTQDRLDSFKEELNYLINVERPKVIEDIKDARNQGDLSENAEYDVAREKQGQIEARITELEHIISKAKVIQETKSNIVSIGSTVKLRMFETKKPENENKIIELKIVGSLDADPFESRISNLSPLAVAILGQPINEIVEVEAPEKYSVEILSIETK</sequence>
<keyword evidence="13" id="KW-1185">Reference proteome</keyword>
<keyword evidence="4 8" id="KW-0238">DNA-binding</keyword>
<dbReference type="SUPFAM" id="SSF54534">
    <property type="entry name" value="FKBP-like"/>
    <property type="match status" value="1"/>
</dbReference>
<keyword evidence="12" id="KW-0648">Protein biosynthesis</keyword>
<evidence type="ECO:0000259" key="10">
    <source>
        <dbReference type="Pfam" id="PF01272"/>
    </source>
</evidence>
<dbReference type="NCBIfam" id="NF001263">
    <property type="entry name" value="PRK00226.1-4"/>
    <property type="match status" value="1"/>
</dbReference>
<name>A0ABY8LW23_9BACT</name>